<comment type="caution">
    <text evidence="5">The sequence shown here is derived from an EMBL/GenBank/DDBJ whole genome shotgun (WGS) entry which is preliminary data.</text>
</comment>
<feature type="domain" description="Rad50/SbcC-type AAA" evidence="4">
    <location>
        <begin position="11"/>
        <end position="229"/>
    </location>
</feature>
<name>D1NTD8_9BIFI</name>
<dbReference type="InterPro" id="IPR038729">
    <property type="entry name" value="Rad50/SbcC_AAA"/>
</dbReference>
<evidence type="ECO:0000256" key="2">
    <source>
        <dbReference type="ARBA" id="ARBA00011322"/>
    </source>
</evidence>
<organism evidence="5 6">
    <name type="scientific">Bifidobacterium gallicum DSM 20093 = LMG 11596</name>
    <dbReference type="NCBI Taxonomy" id="561180"/>
    <lineage>
        <taxon>Bacteria</taxon>
        <taxon>Bacillati</taxon>
        <taxon>Actinomycetota</taxon>
        <taxon>Actinomycetes</taxon>
        <taxon>Bifidobacteriales</taxon>
        <taxon>Bifidobacteriaceae</taxon>
        <taxon>Bifidobacterium</taxon>
    </lineage>
</organism>
<gene>
    <name evidence="5" type="ORF">BIFGAL_03095</name>
</gene>
<proteinExistence type="inferred from homology"/>
<dbReference type="Proteomes" id="UP000003656">
    <property type="component" value="Unassembled WGS sequence"/>
</dbReference>
<dbReference type="Pfam" id="PF13558">
    <property type="entry name" value="SbcC_Walker_B"/>
    <property type="match status" value="1"/>
</dbReference>
<accession>D1NTD8</accession>
<evidence type="ECO:0000256" key="3">
    <source>
        <dbReference type="ARBA" id="ARBA00013368"/>
    </source>
</evidence>
<dbReference type="SUPFAM" id="SSF52540">
    <property type="entry name" value="P-loop containing nucleoside triphosphate hydrolases"/>
    <property type="match status" value="1"/>
</dbReference>
<dbReference type="GO" id="GO:0016887">
    <property type="term" value="F:ATP hydrolysis activity"/>
    <property type="evidence" value="ECO:0007669"/>
    <property type="project" value="InterPro"/>
</dbReference>
<dbReference type="RefSeq" id="WP_006294529.1">
    <property type="nucleotide sequence ID" value="NZ_ABXB03000002.1"/>
</dbReference>
<dbReference type="PANTHER" id="PTHR32114">
    <property type="entry name" value="ABC TRANSPORTER ABCH.3"/>
    <property type="match status" value="1"/>
</dbReference>
<dbReference type="InterPro" id="IPR027417">
    <property type="entry name" value="P-loop_NTPase"/>
</dbReference>
<dbReference type="AlphaFoldDB" id="D1NTD8"/>
<reference evidence="5 6" key="1">
    <citation type="submission" date="2009-11" db="EMBL/GenBank/DDBJ databases">
        <authorList>
            <person name="Weinstock G."/>
            <person name="Sodergren E."/>
            <person name="Clifton S."/>
            <person name="Fulton L."/>
            <person name="Fulton B."/>
            <person name="Courtney L."/>
            <person name="Fronick C."/>
            <person name="Harrison M."/>
            <person name="Strong C."/>
            <person name="Farmer C."/>
            <person name="Delahaunty K."/>
            <person name="Markovic C."/>
            <person name="Hall O."/>
            <person name="Minx P."/>
            <person name="Tomlinson C."/>
            <person name="Mitreva M."/>
            <person name="Nelson J."/>
            <person name="Hou S."/>
            <person name="Wollam A."/>
            <person name="Pepin K.H."/>
            <person name="Johnson M."/>
            <person name="Bhonagiri V."/>
            <person name="Nash W.E."/>
            <person name="Warren W."/>
            <person name="Chinwalla A."/>
            <person name="Mardis E.R."/>
            <person name="Wilson R.K."/>
        </authorList>
    </citation>
    <scope>NUCLEOTIDE SEQUENCE [LARGE SCALE GENOMIC DNA]</scope>
    <source>
        <strain evidence="5 6">DSM 20093</strain>
    </source>
</reference>
<dbReference type="Gene3D" id="3.40.50.300">
    <property type="entry name" value="P-loop containing nucleotide triphosphate hydrolases"/>
    <property type="match status" value="2"/>
</dbReference>
<evidence type="ECO:0000313" key="6">
    <source>
        <dbReference type="Proteomes" id="UP000003656"/>
    </source>
</evidence>
<evidence type="ECO:0000313" key="5">
    <source>
        <dbReference type="EMBL" id="EFA22992.1"/>
    </source>
</evidence>
<dbReference type="OrthoDB" id="9795626at2"/>
<comment type="similarity">
    <text evidence="1">Belongs to the SMC family. SbcC subfamily.</text>
</comment>
<dbReference type="PANTHER" id="PTHR32114:SF2">
    <property type="entry name" value="ABC TRANSPORTER ABCH.3"/>
    <property type="match status" value="1"/>
</dbReference>
<dbReference type="STRING" id="561180.BIFGAL_03095"/>
<protein>
    <recommendedName>
        <fullName evidence="3">Nuclease SbcCD subunit C</fullName>
    </recommendedName>
</protein>
<dbReference type="EMBL" id="ABXB03000002">
    <property type="protein sequence ID" value="EFA22992.1"/>
    <property type="molecule type" value="Genomic_DNA"/>
</dbReference>
<dbReference type="eggNOG" id="COG0419">
    <property type="taxonomic scope" value="Bacteria"/>
</dbReference>
<comment type="subunit">
    <text evidence="2">Heterodimer of SbcC and SbcD.</text>
</comment>
<sequence length="1224" mass="134998">MAVKLIGLCFEGIGPYASAFSLDLARLSRNHMFLIEGCTGSGKSMILDALVFALYGDVSSLNGGEEKARLRSRFLDHSRRETSVKLVFENNGDYYYVHRTPKYMVPKQSGTGATEHKPSGTLLKVAPHMRDAFESLVDRHMVADTDEHSADEYFEFCEHADNAEPLCVQVGAVGTMIEQIVGLNRQQFCQTVILPQGQFSRFLRLKPEERSSMVKDLFAAADYERIQHELRDMRLERGAQVATRRTRLESAIATARDAALRCLNSTDADLDAEAGAMDCAAAVVEAQAQSEAAARDAERDALARECVDNLLDSLLPAGDSTQVAPTDCDEFAADHGHSAQDAAADVIESPYEQSTPIGDNLADERAWCVDVDGALLEPAMDVAAIEHQLTHVAEQVNAHAEEQHDRTSGQLHERETQVAQAQHVHDQLQQITSVLQDIAQTVNEQHELAAQSPRMDQLRAWIERSNQAKPVSILHYQAIEAARLQHESGEELQAVDQQIATLTEPYGGIDGLHAAHDELNRIAQREPAIVAGLELVVEKERKLAAVAQTKARTEQLAADLQAAEDHYRSCVDDEQRIGALGNQVERIEHYEQLLEARGTRERELQDAQTLVSDWDETDRMREALLDAQARLHDAQSRRAQVRGRLDAALQDRLVVGLVQIADQLEPGQPCPVCGSLEHPKLAQMREASTAGGATEHVTNAEINYREELERLRAEHDEALAGESAQQIQVTRMQTRLDELTAAIAGRSREQAIQWRDEAQRAVNESNEARAHLAQARQIAKQIVEVREQVQHAKEKAETTAAMLDTEHQHYQAAQQAAQGLEPEALQAERSRLEQERHDALQAAGQLPGLQNTIERVSALHKERTLLATKLAERTAVSEHANAEFLRACKEAGFADGTSAAAAVLSDVDLDHYAGQLKEYDERRAALASQAHQLRTQLAILLSPESVSSLRLALPTALYISDEARETAILAAASASLQRATATLHEAQASRDAAIRDQQSAMECWEQCANANRTMLAEASQWAQAMHAYEPLRRMAELVTGGRDSGAERKTTLITYAVTERFRDVLARANDLLRDIRDGYYELRLGDQDNESADGTMSVNAPRMRANHKTGLPILIYDRRCDTCADPDTLSGGERFFVSLALALALADIIEGENGGVRMETLFIDEGFGSLSADVLDEVMDVLEEVGRSRTIGIISHVGSLVERIGDCIMVSREREDGPSTISVR</sequence>
<dbReference type="GO" id="GO:0006302">
    <property type="term" value="P:double-strand break repair"/>
    <property type="evidence" value="ECO:0007669"/>
    <property type="project" value="InterPro"/>
</dbReference>
<dbReference type="Pfam" id="PF13476">
    <property type="entry name" value="AAA_23"/>
    <property type="match status" value="1"/>
</dbReference>
<evidence type="ECO:0000256" key="1">
    <source>
        <dbReference type="ARBA" id="ARBA00006930"/>
    </source>
</evidence>
<evidence type="ECO:0000259" key="4">
    <source>
        <dbReference type="Pfam" id="PF13476"/>
    </source>
</evidence>